<feature type="non-terminal residue" evidence="1">
    <location>
        <position position="92"/>
    </location>
</feature>
<comment type="caution">
    <text evidence="1">The sequence shown here is derived from an EMBL/GenBank/DDBJ whole genome shotgun (WGS) entry which is preliminary data.</text>
</comment>
<organism evidence="1 2">
    <name type="scientific">Gigaspora margarita</name>
    <dbReference type="NCBI Taxonomy" id="4874"/>
    <lineage>
        <taxon>Eukaryota</taxon>
        <taxon>Fungi</taxon>
        <taxon>Fungi incertae sedis</taxon>
        <taxon>Mucoromycota</taxon>
        <taxon>Glomeromycotina</taxon>
        <taxon>Glomeromycetes</taxon>
        <taxon>Diversisporales</taxon>
        <taxon>Gigasporaceae</taxon>
        <taxon>Gigaspora</taxon>
    </lineage>
</organism>
<evidence type="ECO:0000313" key="1">
    <source>
        <dbReference type="EMBL" id="CAG8791566.1"/>
    </source>
</evidence>
<accession>A0ABN7VPR4</accession>
<evidence type="ECO:0000313" key="2">
    <source>
        <dbReference type="Proteomes" id="UP000789901"/>
    </source>
</evidence>
<sequence length="92" mass="11033">MSLNFQDPKTAFQDPKIGKTFTTALLKGVSKIREWYFEFNCGWEIVTEMELVYSEILPKRREFEKSSNEKLQSYAKNSIPENIKKWTKWFKE</sequence>
<protein>
    <submittedName>
        <fullName evidence="1">22105_t:CDS:1</fullName>
    </submittedName>
</protein>
<keyword evidence="2" id="KW-1185">Reference proteome</keyword>
<name>A0ABN7VPR4_GIGMA</name>
<gene>
    <name evidence="1" type="ORF">GMARGA_LOCUS21314</name>
</gene>
<dbReference type="EMBL" id="CAJVQB010019560">
    <property type="protein sequence ID" value="CAG8791566.1"/>
    <property type="molecule type" value="Genomic_DNA"/>
</dbReference>
<proteinExistence type="predicted"/>
<dbReference type="Proteomes" id="UP000789901">
    <property type="component" value="Unassembled WGS sequence"/>
</dbReference>
<reference evidence="1 2" key="1">
    <citation type="submission" date="2021-06" db="EMBL/GenBank/DDBJ databases">
        <authorList>
            <person name="Kallberg Y."/>
            <person name="Tangrot J."/>
            <person name="Rosling A."/>
        </authorList>
    </citation>
    <scope>NUCLEOTIDE SEQUENCE [LARGE SCALE GENOMIC DNA]</scope>
    <source>
        <strain evidence="1 2">120-4 pot B 10/14</strain>
    </source>
</reference>